<dbReference type="Proteomes" id="UP000253891">
    <property type="component" value="Unassembled WGS sequence"/>
</dbReference>
<gene>
    <name evidence="3" type="ORF">FFIC_091350</name>
</gene>
<dbReference type="STRING" id="157463.GCA_001047075_00234"/>
<evidence type="ECO:0000313" key="4">
    <source>
        <dbReference type="Proteomes" id="UP000253891"/>
    </source>
</evidence>
<proteinExistence type="predicted"/>
<dbReference type="InterPro" id="IPR013216">
    <property type="entry name" value="Methyltransf_11"/>
</dbReference>
<reference evidence="3 4" key="1">
    <citation type="journal article" date="2015" name="BMC Genomics">
        <title>Comparative genomics of Fructobacillus spp. and Leuconostoc spp. reveals niche-specific evolution of Fructobacillus spp.</title>
        <authorList>
            <person name="Endo A."/>
            <person name="Tanizawa Y."/>
            <person name="Tanaka N."/>
            <person name="Maeno S."/>
            <person name="Kumar H."/>
            <person name="Shiwa Y."/>
            <person name="Okada S."/>
            <person name="Yoshikawa H."/>
            <person name="Dicks L."/>
            <person name="Nakagawa J."/>
            <person name="Arita M."/>
        </authorList>
    </citation>
    <scope>NUCLEOTIDE SEQUENCE [LARGE SCALE GENOMIC DNA]</scope>
    <source>
        <strain evidence="3 4">JCM 12225</strain>
    </source>
</reference>
<dbReference type="EMBL" id="DF967986">
    <property type="protein sequence ID" value="GAO99308.1"/>
    <property type="molecule type" value="Genomic_DNA"/>
</dbReference>
<evidence type="ECO:0000259" key="2">
    <source>
        <dbReference type="Pfam" id="PF08241"/>
    </source>
</evidence>
<dbReference type="AlphaFoldDB" id="A0A0K8MGH8"/>
<dbReference type="Gene3D" id="3.40.50.150">
    <property type="entry name" value="Vaccinia Virus protein VP39"/>
    <property type="match status" value="1"/>
</dbReference>
<dbReference type="GO" id="GO:0008757">
    <property type="term" value="F:S-adenosylmethionine-dependent methyltransferase activity"/>
    <property type="evidence" value="ECO:0007669"/>
    <property type="project" value="InterPro"/>
</dbReference>
<keyword evidence="3" id="KW-0489">Methyltransferase</keyword>
<dbReference type="PANTHER" id="PTHR45277:SF1">
    <property type="entry name" value="EXPRESSED PROTEIN"/>
    <property type="match status" value="1"/>
</dbReference>
<feature type="domain" description="Methyltransferase type 11" evidence="2">
    <location>
        <begin position="85"/>
        <end position="194"/>
    </location>
</feature>
<keyword evidence="1" id="KW-0812">Transmembrane</keyword>
<dbReference type="PANTHER" id="PTHR45277">
    <property type="entry name" value="EXPRESSED PROTEIN"/>
    <property type="match status" value="1"/>
</dbReference>
<sequence>MWKTLKNKGLDAPLVPISYIVGGLIAAGFGLAFKQSYSGALWTVLYGLAMVLAGGIFVHTSIRGKGLIWDSILKQIQINPTDQVLDLGTGHGLVLLKFAAKLSASGHATGIDFWRQSDQSANSLQNTQAIIAEQGFSEIAEVLTADMTDLPFANQTYNFVVSSMAIHNIKPAAARKKALKEAVRVLAKNGILIIVDTGHHKHEYIAVLKSLGLKIESSKTYGIAGWWTGPWMPTYAVIAKQTAG</sequence>
<dbReference type="InterPro" id="IPR029063">
    <property type="entry name" value="SAM-dependent_MTases_sf"/>
</dbReference>
<accession>A0A0K8MGH8</accession>
<keyword evidence="4" id="KW-1185">Reference proteome</keyword>
<organism evidence="3 4">
    <name type="scientific">Fructobacillus ficulneus</name>
    <dbReference type="NCBI Taxonomy" id="157463"/>
    <lineage>
        <taxon>Bacteria</taxon>
        <taxon>Bacillati</taxon>
        <taxon>Bacillota</taxon>
        <taxon>Bacilli</taxon>
        <taxon>Lactobacillales</taxon>
        <taxon>Lactobacillaceae</taxon>
        <taxon>Fructobacillus</taxon>
    </lineage>
</organism>
<dbReference type="OrthoDB" id="9808140at2"/>
<dbReference type="CDD" id="cd02440">
    <property type="entry name" value="AdoMet_MTases"/>
    <property type="match status" value="1"/>
</dbReference>
<keyword evidence="1" id="KW-1133">Transmembrane helix</keyword>
<dbReference type="SUPFAM" id="SSF53335">
    <property type="entry name" value="S-adenosyl-L-methionine-dependent methyltransferases"/>
    <property type="match status" value="1"/>
</dbReference>
<evidence type="ECO:0000256" key="1">
    <source>
        <dbReference type="SAM" id="Phobius"/>
    </source>
</evidence>
<dbReference type="Pfam" id="PF08241">
    <property type="entry name" value="Methyltransf_11"/>
    <property type="match status" value="1"/>
</dbReference>
<name>A0A0K8MGH8_9LACO</name>
<keyword evidence="1" id="KW-0472">Membrane</keyword>
<evidence type="ECO:0000313" key="3">
    <source>
        <dbReference type="EMBL" id="GAO99308.1"/>
    </source>
</evidence>
<dbReference type="RefSeq" id="WP_061992729.1">
    <property type="nucleotide sequence ID" value="NZ_DF967986.1"/>
</dbReference>
<dbReference type="GO" id="GO:0032259">
    <property type="term" value="P:methylation"/>
    <property type="evidence" value="ECO:0007669"/>
    <property type="project" value="UniProtKB-KW"/>
</dbReference>
<feature type="transmembrane region" description="Helical" evidence="1">
    <location>
        <begin position="39"/>
        <end position="58"/>
    </location>
</feature>
<protein>
    <submittedName>
        <fullName evidence="3">Methyltransferase-like protein</fullName>
    </submittedName>
</protein>
<keyword evidence="3" id="KW-0808">Transferase</keyword>
<feature type="transmembrane region" description="Helical" evidence="1">
    <location>
        <begin position="12"/>
        <end position="33"/>
    </location>
</feature>